<feature type="transmembrane region" description="Helical" evidence="2">
    <location>
        <begin position="142"/>
        <end position="163"/>
    </location>
</feature>
<evidence type="ECO:0000256" key="1">
    <source>
        <dbReference type="SAM" id="MobiDB-lite"/>
    </source>
</evidence>
<evidence type="ECO:0008006" key="5">
    <source>
        <dbReference type="Google" id="ProtNLM"/>
    </source>
</evidence>
<dbReference type="Proteomes" id="UP000886523">
    <property type="component" value="Unassembled WGS sequence"/>
</dbReference>
<name>A0A9P6DVI2_9AGAM</name>
<keyword evidence="4" id="KW-1185">Reference proteome</keyword>
<evidence type="ECO:0000313" key="3">
    <source>
        <dbReference type="EMBL" id="KAF9515362.1"/>
    </source>
</evidence>
<feature type="compositionally biased region" description="Polar residues" evidence="1">
    <location>
        <begin position="208"/>
        <end position="224"/>
    </location>
</feature>
<evidence type="ECO:0000313" key="4">
    <source>
        <dbReference type="Proteomes" id="UP000886523"/>
    </source>
</evidence>
<keyword evidence="2" id="KW-0812">Transmembrane</keyword>
<dbReference type="OrthoDB" id="2384193at2759"/>
<dbReference type="AlphaFoldDB" id="A0A9P6DVI2"/>
<feature type="region of interest" description="Disordered" evidence="1">
    <location>
        <begin position="289"/>
        <end position="309"/>
    </location>
</feature>
<feature type="transmembrane region" description="Helical" evidence="2">
    <location>
        <begin position="26"/>
        <end position="45"/>
    </location>
</feature>
<comment type="caution">
    <text evidence="3">The sequence shown here is derived from an EMBL/GenBank/DDBJ whole genome shotgun (WGS) entry which is preliminary data.</text>
</comment>
<accession>A0A9P6DVI2</accession>
<feature type="transmembrane region" description="Helical" evidence="2">
    <location>
        <begin position="57"/>
        <end position="78"/>
    </location>
</feature>
<organism evidence="3 4">
    <name type="scientific">Hydnum rufescens UP504</name>
    <dbReference type="NCBI Taxonomy" id="1448309"/>
    <lineage>
        <taxon>Eukaryota</taxon>
        <taxon>Fungi</taxon>
        <taxon>Dikarya</taxon>
        <taxon>Basidiomycota</taxon>
        <taxon>Agaricomycotina</taxon>
        <taxon>Agaricomycetes</taxon>
        <taxon>Cantharellales</taxon>
        <taxon>Hydnaceae</taxon>
        <taxon>Hydnum</taxon>
    </lineage>
</organism>
<dbReference type="EMBL" id="MU128951">
    <property type="protein sequence ID" value="KAF9515362.1"/>
    <property type="molecule type" value="Genomic_DNA"/>
</dbReference>
<feature type="region of interest" description="Disordered" evidence="1">
    <location>
        <begin position="200"/>
        <end position="231"/>
    </location>
</feature>
<keyword evidence="2" id="KW-0472">Membrane</keyword>
<keyword evidence="2" id="KW-1133">Transmembrane helix</keyword>
<sequence length="309" mass="34130">MVFSGHGRLKLKPQHSSWFRSLQFKTWAAGSILAVVGMPLLAWFTRHDPLKCEAFTFLGGSVSGLVITLGSIHVLWVFPGFVNRVKSAGGDPEVVVRLTTFHNLNVTRVIFRFLMLIPLLILAVDGVTAHPHVNESPLWTDLLASLGGIGMVVSSTVTLLIFFPRSIEREAGYKPQLKFSSGKSDEISLEPIDGVSNSHMEVEGHDSSLPQNAPLSPTTKTQSLIEEGTCTKTKRTEVWEMVTPNKNGSSVPHANRIDLNVSPRATLQPPARPQRPNLHPLLMNYSSPINFTEEDCSPPRRLYRPENPV</sequence>
<feature type="transmembrane region" description="Helical" evidence="2">
    <location>
        <begin position="109"/>
        <end position="130"/>
    </location>
</feature>
<gene>
    <name evidence="3" type="ORF">BS47DRAFT_793855</name>
</gene>
<protein>
    <recommendedName>
        <fullName evidence="5">Transmembrane protein</fullName>
    </recommendedName>
</protein>
<evidence type="ECO:0000256" key="2">
    <source>
        <dbReference type="SAM" id="Phobius"/>
    </source>
</evidence>
<proteinExistence type="predicted"/>
<reference evidence="3" key="1">
    <citation type="journal article" date="2020" name="Nat. Commun.">
        <title>Large-scale genome sequencing of mycorrhizal fungi provides insights into the early evolution of symbiotic traits.</title>
        <authorList>
            <person name="Miyauchi S."/>
            <person name="Kiss E."/>
            <person name="Kuo A."/>
            <person name="Drula E."/>
            <person name="Kohler A."/>
            <person name="Sanchez-Garcia M."/>
            <person name="Morin E."/>
            <person name="Andreopoulos B."/>
            <person name="Barry K.W."/>
            <person name="Bonito G."/>
            <person name="Buee M."/>
            <person name="Carver A."/>
            <person name="Chen C."/>
            <person name="Cichocki N."/>
            <person name="Clum A."/>
            <person name="Culley D."/>
            <person name="Crous P.W."/>
            <person name="Fauchery L."/>
            <person name="Girlanda M."/>
            <person name="Hayes R.D."/>
            <person name="Keri Z."/>
            <person name="LaButti K."/>
            <person name="Lipzen A."/>
            <person name="Lombard V."/>
            <person name="Magnuson J."/>
            <person name="Maillard F."/>
            <person name="Murat C."/>
            <person name="Nolan M."/>
            <person name="Ohm R.A."/>
            <person name="Pangilinan J."/>
            <person name="Pereira M.F."/>
            <person name="Perotto S."/>
            <person name="Peter M."/>
            <person name="Pfister S."/>
            <person name="Riley R."/>
            <person name="Sitrit Y."/>
            <person name="Stielow J.B."/>
            <person name="Szollosi G."/>
            <person name="Zifcakova L."/>
            <person name="Stursova M."/>
            <person name="Spatafora J.W."/>
            <person name="Tedersoo L."/>
            <person name="Vaario L.M."/>
            <person name="Yamada A."/>
            <person name="Yan M."/>
            <person name="Wang P."/>
            <person name="Xu J."/>
            <person name="Bruns T."/>
            <person name="Baldrian P."/>
            <person name="Vilgalys R."/>
            <person name="Dunand C."/>
            <person name="Henrissat B."/>
            <person name="Grigoriev I.V."/>
            <person name="Hibbett D."/>
            <person name="Nagy L.G."/>
            <person name="Martin F.M."/>
        </authorList>
    </citation>
    <scope>NUCLEOTIDE SEQUENCE</scope>
    <source>
        <strain evidence="3">UP504</strain>
    </source>
</reference>